<keyword evidence="10" id="KW-1185">Reference proteome</keyword>
<evidence type="ECO:0000259" key="8">
    <source>
        <dbReference type="Pfam" id="PF00155"/>
    </source>
</evidence>
<comment type="cofactor">
    <cofactor evidence="1 7">
        <name>pyridoxal 5'-phosphate</name>
        <dbReference type="ChEBI" id="CHEBI:597326"/>
    </cofactor>
</comment>
<dbReference type="PROSITE" id="PS00105">
    <property type="entry name" value="AA_TRANSFER_CLASS_1"/>
    <property type="match status" value="1"/>
</dbReference>
<dbReference type="PANTHER" id="PTHR46383:SF1">
    <property type="entry name" value="ASPARTATE AMINOTRANSFERASE"/>
    <property type="match status" value="1"/>
</dbReference>
<sequence length="410" mass="44455">MTIALDNDPVGFRPASRIASVGVSKILQIGARAAAMKRDGHPVIVLGAGEPDFDTPQNIKEAAKAAIEAGQTKYTALDGTVALKMAIMEKFRRENGIDYSNDEITVATGAKQILFNAFMATLDDGDEVIIPTPYWTSYSDIVEICGGICVTVPCDTRFGFRLQAEQLEKAITPKTRWVLLNSPSNPSGAAYSADDYRPLIDVLLRNPHVWLMVDDMYEHIVYDDFKFVTPAALEPRLHKRTLTINGVSKAYAMTGWRIGYAGGPKALIKSMAVIQSQATSCPCSVSQAAAVEALNGPQAFLKERRDDFQRRRDIVVSGLNAIDGLECRTPEGAFFTFAGCGGVLGKTTPNGRTIVTDSDFTDYLLEEAFVAVVPGSAFGLSPFFRISYAISEAELNDAINRISRACAALT</sequence>
<dbReference type="InterPro" id="IPR050596">
    <property type="entry name" value="AspAT/PAT-like"/>
</dbReference>
<dbReference type="EMBL" id="JBBGZH010000002">
    <property type="protein sequence ID" value="MEJ5021517.1"/>
    <property type="molecule type" value="Genomic_DNA"/>
</dbReference>
<feature type="domain" description="Aminotransferase class I/classII large" evidence="8">
    <location>
        <begin position="42"/>
        <end position="402"/>
    </location>
</feature>
<keyword evidence="3 7" id="KW-0032">Aminotransferase</keyword>
<name>A0ABU8PGY7_9HYPH</name>
<dbReference type="CDD" id="cd00609">
    <property type="entry name" value="AAT_like"/>
    <property type="match status" value="1"/>
</dbReference>
<dbReference type="RefSeq" id="WP_105543951.1">
    <property type="nucleotide sequence ID" value="NZ_JBBGZH010000002.1"/>
</dbReference>
<reference evidence="9 10" key="1">
    <citation type="submission" date="2023-12" db="EMBL/GenBank/DDBJ databases">
        <title>Gut-associated functions are favored during microbiome assembly across C. elegans life.</title>
        <authorList>
            <person name="Zimmermann J."/>
        </authorList>
    </citation>
    <scope>NUCLEOTIDE SEQUENCE [LARGE SCALE GENOMIC DNA]</scope>
    <source>
        <strain evidence="9 10">MYb71</strain>
    </source>
</reference>
<evidence type="ECO:0000256" key="1">
    <source>
        <dbReference type="ARBA" id="ARBA00001933"/>
    </source>
</evidence>
<evidence type="ECO:0000313" key="9">
    <source>
        <dbReference type="EMBL" id="MEJ5021517.1"/>
    </source>
</evidence>
<accession>A0ABU8PGY7</accession>
<evidence type="ECO:0000256" key="6">
    <source>
        <dbReference type="ARBA" id="ARBA00049185"/>
    </source>
</evidence>
<dbReference type="PANTHER" id="PTHR46383">
    <property type="entry name" value="ASPARTATE AMINOTRANSFERASE"/>
    <property type="match status" value="1"/>
</dbReference>
<dbReference type="Gene3D" id="3.90.1150.10">
    <property type="entry name" value="Aspartate Aminotransferase, domain 1"/>
    <property type="match status" value="1"/>
</dbReference>
<dbReference type="EC" id="2.6.1.-" evidence="7"/>
<dbReference type="Gene3D" id="3.40.640.10">
    <property type="entry name" value="Type I PLP-dependent aspartate aminotransferase-like (Major domain)"/>
    <property type="match status" value="1"/>
</dbReference>
<evidence type="ECO:0000256" key="7">
    <source>
        <dbReference type="RuleBase" id="RU000481"/>
    </source>
</evidence>
<evidence type="ECO:0000313" key="10">
    <source>
        <dbReference type="Proteomes" id="UP001375812"/>
    </source>
</evidence>
<dbReference type="InterPro" id="IPR004839">
    <property type="entry name" value="Aminotransferase_I/II_large"/>
</dbReference>
<proteinExistence type="inferred from homology"/>
<evidence type="ECO:0000256" key="2">
    <source>
        <dbReference type="ARBA" id="ARBA00007441"/>
    </source>
</evidence>
<keyword evidence="4 7" id="KW-0808">Transferase</keyword>
<dbReference type="InterPro" id="IPR015422">
    <property type="entry name" value="PyrdxlP-dep_Trfase_small"/>
</dbReference>
<comment type="catalytic activity">
    <reaction evidence="6">
        <text>L-aspartate + 2-oxoglutarate = oxaloacetate + L-glutamate</text>
        <dbReference type="Rhea" id="RHEA:21824"/>
        <dbReference type="ChEBI" id="CHEBI:16452"/>
        <dbReference type="ChEBI" id="CHEBI:16810"/>
        <dbReference type="ChEBI" id="CHEBI:29985"/>
        <dbReference type="ChEBI" id="CHEBI:29991"/>
        <dbReference type="EC" id="2.6.1.1"/>
    </reaction>
</comment>
<dbReference type="Pfam" id="PF00155">
    <property type="entry name" value="Aminotran_1_2"/>
    <property type="match status" value="1"/>
</dbReference>
<dbReference type="Proteomes" id="UP001375812">
    <property type="component" value="Unassembled WGS sequence"/>
</dbReference>
<dbReference type="InterPro" id="IPR004838">
    <property type="entry name" value="NHTrfase_class1_PyrdxlP-BS"/>
</dbReference>
<evidence type="ECO:0000256" key="4">
    <source>
        <dbReference type="ARBA" id="ARBA00022679"/>
    </source>
</evidence>
<dbReference type="SUPFAM" id="SSF53383">
    <property type="entry name" value="PLP-dependent transferases"/>
    <property type="match status" value="1"/>
</dbReference>
<organism evidence="9 10">
    <name type="scientific">Ochrobactrum vermis</name>
    <dbReference type="NCBI Taxonomy" id="1827297"/>
    <lineage>
        <taxon>Bacteria</taxon>
        <taxon>Pseudomonadati</taxon>
        <taxon>Pseudomonadota</taxon>
        <taxon>Alphaproteobacteria</taxon>
        <taxon>Hyphomicrobiales</taxon>
        <taxon>Brucellaceae</taxon>
        <taxon>Brucella/Ochrobactrum group</taxon>
        <taxon>Ochrobactrum</taxon>
    </lineage>
</organism>
<dbReference type="InterPro" id="IPR015421">
    <property type="entry name" value="PyrdxlP-dep_Trfase_major"/>
</dbReference>
<evidence type="ECO:0000256" key="5">
    <source>
        <dbReference type="ARBA" id="ARBA00022898"/>
    </source>
</evidence>
<dbReference type="GO" id="GO:0008483">
    <property type="term" value="F:transaminase activity"/>
    <property type="evidence" value="ECO:0007669"/>
    <property type="project" value="UniProtKB-KW"/>
</dbReference>
<evidence type="ECO:0000256" key="3">
    <source>
        <dbReference type="ARBA" id="ARBA00022576"/>
    </source>
</evidence>
<gene>
    <name evidence="9" type="ORF">WH297_17530</name>
</gene>
<comment type="caution">
    <text evidence="9">The sequence shown here is derived from an EMBL/GenBank/DDBJ whole genome shotgun (WGS) entry which is preliminary data.</text>
</comment>
<comment type="similarity">
    <text evidence="2 7">Belongs to the class-I pyridoxal-phosphate-dependent aminotransferase family.</text>
</comment>
<dbReference type="InterPro" id="IPR015424">
    <property type="entry name" value="PyrdxlP-dep_Trfase"/>
</dbReference>
<keyword evidence="5" id="KW-0663">Pyridoxal phosphate</keyword>
<protein>
    <recommendedName>
        <fullName evidence="7">Aminotransferase</fullName>
        <ecNumber evidence="7">2.6.1.-</ecNumber>
    </recommendedName>
</protein>